<name>A0A4U8THD6_9HELI</name>
<proteinExistence type="predicted"/>
<sequence length="294" mass="34357">MKSSITLDIFDEKGASLGKKRFYTTLDKSENINKWIKQYDNKVVREIAYMCNPSPDFQHNSQLYVSQKKGIEHFNFFKLFKNNLIAGAVYFSVRHCIKATWINDRDQFLYPNNKWEQDSVFQSDCLAFMLFHGQNRITSKVGINHFIPFSEKEIGAHEAFESHFMRDFLQGKIKHDCETNKDSKQSLFGDDDIAFIPTKPLTFSHEAQEVLNAGKELFRHYHTQSKEDKDYNPNASLYDIKAHFQGFNDKGKMNPPQKADDEVYKQKLGELNYVLKQLAKKIEAKVYEYGFLLP</sequence>
<accession>A0A4U8THD6</accession>
<evidence type="ECO:0000313" key="2">
    <source>
        <dbReference type="Proteomes" id="UP000029861"/>
    </source>
</evidence>
<comment type="caution">
    <text evidence="1">The sequence shown here is derived from an EMBL/GenBank/DDBJ whole genome shotgun (WGS) entry which is preliminary data.</text>
</comment>
<reference evidence="1 2" key="1">
    <citation type="journal article" date="2014" name="Genome Announc.">
        <title>Draft genome sequences of eight enterohepatic helicobacter species isolated from both laboratory and wild rodents.</title>
        <authorList>
            <person name="Sheh A."/>
            <person name="Shen Z."/>
            <person name="Fox J.G."/>
        </authorList>
    </citation>
    <scope>NUCLEOTIDE SEQUENCE [LARGE SCALE GENOMIC DNA]</scope>
    <source>
        <strain evidence="1 2">ATCC 49310</strain>
    </source>
</reference>
<dbReference type="RefSeq" id="WP_052089099.1">
    <property type="nucleotide sequence ID" value="NZ_FZNF01000020.1"/>
</dbReference>
<protein>
    <recommendedName>
        <fullName evidence="3">Nucleoside 5-triphosphatase RdgB (DHAPTP, dITP,XTP-specific)</fullName>
    </recommendedName>
</protein>
<evidence type="ECO:0008006" key="3">
    <source>
        <dbReference type="Google" id="ProtNLM"/>
    </source>
</evidence>
<dbReference type="EMBL" id="JRPK02000005">
    <property type="protein sequence ID" value="TLD99104.1"/>
    <property type="molecule type" value="Genomic_DNA"/>
</dbReference>
<dbReference type="Proteomes" id="UP000029861">
    <property type="component" value="Unassembled WGS sequence"/>
</dbReference>
<gene>
    <name evidence="1" type="ORF">LS80_002525</name>
</gene>
<organism evidence="1 2">
    <name type="scientific">Helicobacter trogontum</name>
    <dbReference type="NCBI Taxonomy" id="50960"/>
    <lineage>
        <taxon>Bacteria</taxon>
        <taxon>Pseudomonadati</taxon>
        <taxon>Campylobacterota</taxon>
        <taxon>Epsilonproteobacteria</taxon>
        <taxon>Campylobacterales</taxon>
        <taxon>Helicobacteraceae</taxon>
        <taxon>Helicobacter</taxon>
    </lineage>
</organism>
<dbReference type="AlphaFoldDB" id="A0A4U8THD6"/>
<evidence type="ECO:0000313" key="1">
    <source>
        <dbReference type="EMBL" id="TLD99104.1"/>
    </source>
</evidence>